<name>A0ACB9ZZ45_CATRO</name>
<dbReference type="Proteomes" id="UP001060085">
    <property type="component" value="Linkage Group LG07"/>
</dbReference>
<comment type="caution">
    <text evidence="1">The sequence shown here is derived from an EMBL/GenBank/DDBJ whole genome shotgun (WGS) entry which is preliminary data.</text>
</comment>
<evidence type="ECO:0000313" key="2">
    <source>
        <dbReference type="Proteomes" id="UP001060085"/>
    </source>
</evidence>
<sequence>MEFNWSNPSRKKIEAKGKQEDYQSKLARDMHNFHHGGDNGVNAYGKNNHGKADFIPRRYNGVGNFSSHAKSYRDTSYDDYGDYVRDNAKYDYCEHSPYDCHESKSLCVQNFEDSSKDEDGRLAYKSIKTINFFLSTYYLSFEIYFNEINLFSLVFMENGYQFYFLNSLGTLLEKKQFIEFNSNSCAIPRVDKCHFNIANYVSCVLGIEDKGRNMAKELDNFLKDLLTSPSLNPSLMCYEVPLVELEFFLESYLSYVSMHGDLCAISFGGGLFLVVPYVSNYLSSYGFLEYSLLHSGSMFDPSCYGFGMLDNASFVDLNIVGLVLECALFDVLHDKSIGKNATLYANLGNYEFCVKNGTFLGYLGVSNPRLVISKSAFEGRRFHGFQRFHKKFIKDLHPTATLLMGVLKKMFRFIWKICFLVTEFASNQVPHSPALYSPLEVNYGVNLLMSIDLIPYS</sequence>
<reference evidence="2" key="1">
    <citation type="journal article" date="2023" name="Nat. Plants">
        <title>Single-cell RNA sequencing provides a high-resolution roadmap for understanding the multicellular compartmentation of specialized metabolism.</title>
        <authorList>
            <person name="Sun S."/>
            <person name="Shen X."/>
            <person name="Li Y."/>
            <person name="Li Y."/>
            <person name="Wang S."/>
            <person name="Li R."/>
            <person name="Zhang H."/>
            <person name="Shen G."/>
            <person name="Guo B."/>
            <person name="Wei J."/>
            <person name="Xu J."/>
            <person name="St-Pierre B."/>
            <person name="Chen S."/>
            <person name="Sun C."/>
        </authorList>
    </citation>
    <scope>NUCLEOTIDE SEQUENCE [LARGE SCALE GENOMIC DNA]</scope>
</reference>
<evidence type="ECO:0000313" key="1">
    <source>
        <dbReference type="EMBL" id="KAI5653189.1"/>
    </source>
</evidence>
<protein>
    <submittedName>
        <fullName evidence="1">Uncharacterized protein</fullName>
    </submittedName>
</protein>
<proteinExistence type="predicted"/>
<organism evidence="1 2">
    <name type="scientific">Catharanthus roseus</name>
    <name type="common">Madagascar periwinkle</name>
    <name type="synonym">Vinca rosea</name>
    <dbReference type="NCBI Taxonomy" id="4058"/>
    <lineage>
        <taxon>Eukaryota</taxon>
        <taxon>Viridiplantae</taxon>
        <taxon>Streptophyta</taxon>
        <taxon>Embryophyta</taxon>
        <taxon>Tracheophyta</taxon>
        <taxon>Spermatophyta</taxon>
        <taxon>Magnoliopsida</taxon>
        <taxon>eudicotyledons</taxon>
        <taxon>Gunneridae</taxon>
        <taxon>Pentapetalae</taxon>
        <taxon>asterids</taxon>
        <taxon>lamiids</taxon>
        <taxon>Gentianales</taxon>
        <taxon>Apocynaceae</taxon>
        <taxon>Rauvolfioideae</taxon>
        <taxon>Vinceae</taxon>
        <taxon>Catharanthinae</taxon>
        <taxon>Catharanthus</taxon>
    </lineage>
</organism>
<keyword evidence="2" id="KW-1185">Reference proteome</keyword>
<gene>
    <name evidence="1" type="ORF">M9H77_30376</name>
</gene>
<accession>A0ACB9ZZ45</accession>
<dbReference type="EMBL" id="CM044707">
    <property type="protein sequence ID" value="KAI5653189.1"/>
    <property type="molecule type" value="Genomic_DNA"/>
</dbReference>